<dbReference type="EMBL" id="QGTR01000002">
    <property type="protein sequence ID" value="PWW01852.1"/>
    <property type="molecule type" value="Genomic_DNA"/>
</dbReference>
<dbReference type="AlphaFoldDB" id="A0A317PLP6"/>
<dbReference type="Proteomes" id="UP000246352">
    <property type="component" value="Unassembled WGS sequence"/>
</dbReference>
<proteinExistence type="predicted"/>
<keyword evidence="2" id="KW-1185">Reference proteome</keyword>
<dbReference type="RefSeq" id="WP_170132242.1">
    <property type="nucleotide sequence ID" value="NZ_QGTR01000002.1"/>
</dbReference>
<evidence type="ECO:0008006" key="3">
    <source>
        <dbReference type="Google" id="ProtNLM"/>
    </source>
</evidence>
<evidence type="ECO:0000313" key="2">
    <source>
        <dbReference type="Proteomes" id="UP000246352"/>
    </source>
</evidence>
<name>A0A317PLP6_9HYPH</name>
<comment type="caution">
    <text evidence="1">The sequence shown here is derived from an EMBL/GenBank/DDBJ whole genome shotgun (WGS) entry which is preliminary data.</text>
</comment>
<protein>
    <recommendedName>
        <fullName evidence="3">CHAT domain-containing protein</fullName>
    </recommendedName>
</protein>
<reference evidence="1 2" key="1">
    <citation type="submission" date="2018-05" db="EMBL/GenBank/DDBJ databases">
        <title>Genomic Encyclopedia of Type Strains, Phase IV (KMG-IV): sequencing the most valuable type-strain genomes for metagenomic binning, comparative biology and taxonomic classification.</title>
        <authorList>
            <person name="Goeker M."/>
        </authorList>
    </citation>
    <scope>NUCLEOTIDE SEQUENCE [LARGE SCALE GENOMIC DNA]</scope>
    <source>
        <strain evidence="1 2">DSM 16791</strain>
    </source>
</reference>
<accession>A0A317PLP6</accession>
<gene>
    <name evidence="1" type="ORF">DFR52_102516</name>
</gene>
<evidence type="ECO:0000313" key="1">
    <source>
        <dbReference type="EMBL" id="PWW01852.1"/>
    </source>
</evidence>
<sequence>MLRTKPDVFIIESLDPDDEGNGRFEGSIISNMLRLHGKKPKYRYVRTRDEFEVAVEEFGRSRYRYLHISAHGDPEGMCTTNQEPIDYDELANLLKPHFKNRRLFLSACSMVHEEMAAYLIPKTECFSVIGPINDIEFHKAAIFWASLYHLLFIKDAKKINRTRLRETLAKTADLFEVNMKFFYKTDNGFAEDVVRAARS</sequence>
<organism evidence="1 2">
    <name type="scientific">Hoeflea marina</name>
    <dbReference type="NCBI Taxonomy" id="274592"/>
    <lineage>
        <taxon>Bacteria</taxon>
        <taxon>Pseudomonadati</taxon>
        <taxon>Pseudomonadota</taxon>
        <taxon>Alphaproteobacteria</taxon>
        <taxon>Hyphomicrobiales</taxon>
        <taxon>Rhizobiaceae</taxon>
        <taxon>Hoeflea</taxon>
    </lineage>
</organism>